<dbReference type="AlphaFoldDB" id="A0A6M8HTJ6"/>
<evidence type="ECO:0000313" key="9">
    <source>
        <dbReference type="Proteomes" id="UP000500767"/>
    </source>
</evidence>
<protein>
    <submittedName>
        <fullName evidence="8">Flagellar biosynthetic protein FliR</fullName>
    </submittedName>
</protein>
<keyword evidence="3" id="KW-1003">Cell membrane</keyword>
<name>A0A6M8HTJ6_9PROT</name>
<evidence type="ECO:0000256" key="6">
    <source>
        <dbReference type="ARBA" id="ARBA00023136"/>
    </source>
</evidence>
<dbReference type="RefSeq" id="WP_171832985.1">
    <property type="nucleotide sequence ID" value="NZ_CP053708.1"/>
</dbReference>
<keyword evidence="8" id="KW-0969">Cilium</keyword>
<dbReference type="GO" id="GO:0006605">
    <property type="term" value="P:protein targeting"/>
    <property type="evidence" value="ECO:0007669"/>
    <property type="project" value="InterPro"/>
</dbReference>
<keyword evidence="5 7" id="KW-1133">Transmembrane helix</keyword>
<evidence type="ECO:0000256" key="2">
    <source>
        <dbReference type="ARBA" id="ARBA00009772"/>
    </source>
</evidence>
<keyword evidence="6 7" id="KW-0472">Membrane</keyword>
<keyword evidence="8" id="KW-0282">Flagellum</keyword>
<feature type="transmembrane region" description="Helical" evidence="7">
    <location>
        <begin position="71"/>
        <end position="89"/>
    </location>
</feature>
<dbReference type="PANTHER" id="PTHR30065">
    <property type="entry name" value="FLAGELLAR BIOSYNTHETIC PROTEIN FLIR"/>
    <property type="match status" value="1"/>
</dbReference>
<evidence type="ECO:0000313" key="8">
    <source>
        <dbReference type="EMBL" id="QKE91487.1"/>
    </source>
</evidence>
<reference evidence="8 9" key="1">
    <citation type="journal article" date="2014" name="World J. Microbiol. Biotechnol.">
        <title>Biodiversity and physiological characteristics of Antarctic and Arctic lichens-associated bacteria.</title>
        <authorList>
            <person name="Lee Y.M."/>
            <person name="Kim E.H."/>
            <person name="Lee H.K."/>
            <person name="Hong S.G."/>
        </authorList>
    </citation>
    <scope>NUCLEOTIDE SEQUENCE [LARGE SCALE GENOMIC DNA]</scope>
    <source>
        <strain evidence="8 9">PAMC 26569</strain>
    </source>
</reference>
<evidence type="ECO:0000256" key="7">
    <source>
        <dbReference type="SAM" id="Phobius"/>
    </source>
</evidence>
<evidence type="ECO:0000256" key="5">
    <source>
        <dbReference type="ARBA" id="ARBA00022989"/>
    </source>
</evidence>
<keyword evidence="9" id="KW-1185">Reference proteome</keyword>
<feature type="transmembrane region" description="Helical" evidence="7">
    <location>
        <begin position="216"/>
        <end position="236"/>
    </location>
</feature>
<comment type="similarity">
    <text evidence="2">Belongs to the FliR/MopE/SpaR family.</text>
</comment>
<feature type="transmembrane region" description="Helical" evidence="7">
    <location>
        <begin position="181"/>
        <end position="204"/>
    </location>
</feature>
<dbReference type="GO" id="GO:0005886">
    <property type="term" value="C:plasma membrane"/>
    <property type="evidence" value="ECO:0007669"/>
    <property type="project" value="UniProtKB-SubCell"/>
</dbReference>
<feature type="transmembrane region" description="Helical" evidence="7">
    <location>
        <begin position="13"/>
        <end position="34"/>
    </location>
</feature>
<feature type="transmembrane region" description="Helical" evidence="7">
    <location>
        <begin position="135"/>
        <end position="160"/>
    </location>
</feature>
<dbReference type="KEGG" id="lck:HN018_16885"/>
<sequence length="257" mass="26357">MTDDLLLASLPDWAFGFAIVLSRVSAAIMVLPGFGESDAPMMVRAGLALAITGLILPGVETLIPHVGEQPLRILALVGGELLVGLLIGWLARLMALALPIAGQIAAVQIGLSSVLQPDPELGSQTSGTSRLLALAGPVLILSSGLYALPLGALAGSYRLFPPGTLLPVGDAAQSVARATEACFAMSLQLAAPLVIAGLVWQVMLGLLARLVPSLQVYSLALPGQVLGGLLVFGLVLQRMLEGWLSSVSTSFASLPGL</sequence>
<keyword evidence="4 7" id="KW-0812">Transmembrane</keyword>
<keyword evidence="8" id="KW-0966">Cell projection</keyword>
<dbReference type="InterPro" id="IPR002010">
    <property type="entry name" value="T3SS_IM_R"/>
</dbReference>
<organism evidence="8 9">
    <name type="scientific">Lichenicola cladoniae</name>
    <dbReference type="NCBI Taxonomy" id="1484109"/>
    <lineage>
        <taxon>Bacteria</taxon>
        <taxon>Pseudomonadati</taxon>
        <taxon>Pseudomonadota</taxon>
        <taxon>Alphaproteobacteria</taxon>
        <taxon>Acetobacterales</taxon>
        <taxon>Acetobacteraceae</taxon>
        <taxon>Lichenicola</taxon>
    </lineage>
</organism>
<dbReference type="PANTHER" id="PTHR30065:SF8">
    <property type="entry name" value="FLAGELLAR BIOSYNTHETIC PROTEIN FLIR"/>
    <property type="match status" value="1"/>
</dbReference>
<feature type="transmembrane region" description="Helical" evidence="7">
    <location>
        <begin position="41"/>
        <end position="59"/>
    </location>
</feature>
<dbReference type="Proteomes" id="UP000500767">
    <property type="component" value="Chromosome"/>
</dbReference>
<comment type="subcellular location">
    <subcellularLocation>
        <location evidence="1">Cell membrane</location>
        <topology evidence="1">Multi-pass membrane protein</topology>
    </subcellularLocation>
</comment>
<evidence type="ECO:0000256" key="1">
    <source>
        <dbReference type="ARBA" id="ARBA00004651"/>
    </source>
</evidence>
<evidence type="ECO:0000256" key="3">
    <source>
        <dbReference type="ARBA" id="ARBA00022475"/>
    </source>
</evidence>
<accession>A0A6M8HTJ6</accession>
<dbReference type="EMBL" id="CP053708">
    <property type="protein sequence ID" value="QKE91487.1"/>
    <property type="molecule type" value="Genomic_DNA"/>
</dbReference>
<evidence type="ECO:0000256" key="4">
    <source>
        <dbReference type="ARBA" id="ARBA00022692"/>
    </source>
</evidence>
<dbReference type="Pfam" id="PF01311">
    <property type="entry name" value="Bac_export_1"/>
    <property type="match status" value="1"/>
</dbReference>
<proteinExistence type="inferred from homology"/>
<gene>
    <name evidence="8" type="ORF">HN018_16885</name>
</gene>
<dbReference type="PRINTS" id="PR00953">
    <property type="entry name" value="TYPE3IMRPROT"/>
</dbReference>